<gene>
    <name evidence="13" type="ORF">COO59_07320</name>
</gene>
<dbReference type="PRINTS" id="PR00885">
    <property type="entry name" value="BCTERIALGSPH"/>
</dbReference>
<dbReference type="EMBL" id="NWUO01000004">
    <property type="protein sequence ID" value="PNS12304.1"/>
    <property type="molecule type" value="Genomic_DNA"/>
</dbReference>
<keyword evidence="7 11" id="KW-1133">Transmembrane helix</keyword>
<evidence type="ECO:0000313" key="14">
    <source>
        <dbReference type="Proteomes" id="UP000236345"/>
    </source>
</evidence>
<comment type="subcellular location">
    <subcellularLocation>
        <location evidence="1">Cell inner membrane</location>
        <topology evidence="1">Single-pass membrane protein</topology>
    </subcellularLocation>
</comment>
<evidence type="ECO:0000256" key="1">
    <source>
        <dbReference type="ARBA" id="ARBA00004377"/>
    </source>
</evidence>
<dbReference type="GO" id="GO:0015628">
    <property type="term" value="P:protein secretion by the type II secretion system"/>
    <property type="evidence" value="ECO:0007669"/>
    <property type="project" value="InterPro"/>
</dbReference>
<comment type="similarity">
    <text evidence="9">Belongs to the GSP H family.</text>
</comment>
<reference evidence="14" key="1">
    <citation type="submission" date="2017-09" db="EMBL/GenBank/DDBJ databases">
        <authorList>
            <person name="Palmer M."/>
            <person name="Steenkamp E.T."/>
            <person name="Coetzee M.P."/>
            <person name="Avontuur J.R."/>
            <person name="Van Zyl E."/>
            <person name="Chan W.-Y."/>
            <person name="Blom J."/>
            <person name="Venter S.N."/>
        </authorList>
    </citation>
    <scope>NUCLEOTIDE SEQUENCE [LARGE SCALE GENOMIC DNA]</scope>
    <source>
        <strain evidence="14">QC88-366</strain>
    </source>
</reference>
<keyword evidence="14" id="KW-1185">Reference proteome</keyword>
<accession>A0A2K1QB98</accession>
<evidence type="ECO:0000256" key="5">
    <source>
        <dbReference type="ARBA" id="ARBA00022519"/>
    </source>
</evidence>
<dbReference type="RefSeq" id="WP_103059155.1">
    <property type="nucleotide sequence ID" value="NZ_BSOF01000007.1"/>
</dbReference>
<dbReference type="SUPFAM" id="SSF54523">
    <property type="entry name" value="Pili subunits"/>
    <property type="match status" value="1"/>
</dbReference>
<dbReference type="InterPro" id="IPR045584">
    <property type="entry name" value="Pilin-like"/>
</dbReference>
<dbReference type="InterPro" id="IPR012902">
    <property type="entry name" value="N_methyl_site"/>
</dbReference>
<protein>
    <recommendedName>
        <fullName evidence="2">Type II secretion system protein H</fullName>
    </recommendedName>
    <alternativeName>
        <fullName evidence="10">General secretion pathway protein H</fullName>
    </alternativeName>
</protein>
<evidence type="ECO:0000256" key="7">
    <source>
        <dbReference type="ARBA" id="ARBA00022989"/>
    </source>
</evidence>
<comment type="caution">
    <text evidence="13">The sequence shown here is derived from an EMBL/GenBank/DDBJ whole genome shotgun (WGS) entry which is preliminary data.</text>
</comment>
<evidence type="ECO:0000256" key="6">
    <source>
        <dbReference type="ARBA" id="ARBA00022692"/>
    </source>
</evidence>
<sequence>MKIRTDRAYARGFTLLEVLCVIALVGMASMMVMLSIPHNGHQRQDEYQKIQTRIAQTAQQAQLTGDVYGFRLLPDGWEIVVLRRNQSAASLQQTEQSPVAGYHWQLASYGRHVVRHQLPADFQLTLLTDTQRFDSGTSADPAAAPQVLFLPGGEVTPFRFYLRDITDRQAQAVQPVIHINDRGIIAESEGQIADTPG</sequence>
<dbReference type="Pfam" id="PF07963">
    <property type="entry name" value="N_methyl"/>
    <property type="match status" value="1"/>
</dbReference>
<dbReference type="Pfam" id="PF12019">
    <property type="entry name" value="GspH"/>
    <property type="match status" value="1"/>
</dbReference>
<evidence type="ECO:0000256" key="8">
    <source>
        <dbReference type="ARBA" id="ARBA00023136"/>
    </source>
</evidence>
<dbReference type="InterPro" id="IPR002416">
    <property type="entry name" value="T2SS_protein-GspH"/>
</dbReference>
<evidence type="ECO:0000313" key="13">
    <source>
        <dbReference type="EMBL" id="PNS12304.1"/>
    </source>
</evidence>
<feature type="domain" description="General secretion pathway GspH" evidence="12">
    <location>
        <begin position="49"/>
        <end position="169"/>
    </location>
</feature>
<evidence type="ECO:0000256" key="2">
    <source>
        <dbReference type="ARBA" id="ARBA00021549"/>
    </source>
</evidence>
<organism evidence="13 14">
    <name type="scientific">Mixta theicola</name>
    <dbReference type="NCBI Taxonomy" id="1458355"/>
    <lineage>
        <taxon>Bacteria</taxon>
        <taxon>Pseudomonadati</taxon>
        <taxon>Pseudomonadota</taxon>
        <taxon>Gammaproteobacteria</taxon>
        <taxon>Enterobacterales</taxon>
        <taxon>Erwiniaceae</taxon>
        <taxon>Mixta</taxon>
    </lineage>
</organism>
<keyword evidence="8 11" id="KW-0472">Membrane</keyword>
<keyword evidence="6 11" id="KW-0812">Transmembrane</keyword>
<keyword evidence="5" id="KW-0997">Cell inner membrane</keyword>
<dbReference type="NCBIfam" id="TIGR02532">
    <property type="entry name" value="IV_pilin_GFxxxE"/>
    <property type="match status" value="1"/>
</dbReference>
<feature type="transmembrane region" description="Helical" evidence="11">
    <location>
        <begin position="12"/>
        <end position="34"/>
    </location>
</feature>
<evidence type="ECO:0000256" key="3">
    <source>
        <dbReference type="ARBA" id="ARBA00022475"/>
    </source>
</evidence>
<dbReference type="OrthoDB" id="6076129at2"/>
<evidence type="ECO:0000256" key="10">
    <source>
        <dbReference type="ARBA" id="ARBA00030775"/>
    </source>
</evidence>
<proteinExistence type="inferred from homology"/>
<evidence type="ECO:0000259" key="12">
    <source>
        <dbReference type="Pfam" id="PF12019"/>
    </source>
</evidence>
<evidence type="ECO:0000256" key="4">
    <source>
        <dbReference type="ARBA" id="ARBA00022481"/>
    </source>
</evidence>
<dbReference type="InterPro" id="IPR049875">
    <property type="entry name" value="TypeII_GspH"/>
</dbReference>
<evidence type="ECO:0000256" key="9">
    <source>
        <dbReference type="ARBA" id="ARBA00025772"/>
    </source>
</evidence>
<evidence type="ECO:0000256" key="11">
    <source>
        <dbReference type="SAM" id="Phobius"/>
    </source>
</evidence>
<dbReference type="InterPro" id="IPR022346">
    <property type="entry name" value="T2SS_GspH"/>
</dbReference>
<dbReference type="GO" id="GO:0015627">
    <property type="term" value="C:type II protein secretion system complex"/>
    <property type="evidence" value="ECO:0007669"/>
    <property type="project" value="InterPro"/>
</dbReference>
<keyword evidence="4" id="KW-0488">Methylation</keyword>
<name>A0A2K1QB98_9GAMM</name>
<dbReference type="Proteomes" id="UP000236345">
    <property type="component" value="Unassembled WGS sequence"/>
</dbReference>
<dbReference type="AlphaFoldDB" id="A0A2K1QB98"/>
<dbReference type="NCBIfam" id="TIGR01708">
    <property type="entry name" value="typeII_sec_gspH"/>
    <property type="match status" value="1"/>
</dbReference>
<keyword evidence="3" id="KW-1003">Cell membrane</keyword>
<dbReference type="GO" id="GO:0005886">
    <property type="term" value="C:plasma membrane"/>
    <property type="evidence" value="ECO:0007669"/>
    <property type="project" value="UniProtKB-SubCell"/>
</dbReference>
<dbReference type="Gene3D" id="3.55.40.10">
    <property type="entry name" value="minor pseudopilin epsh domain"/>
    <property type="match status" value="1"/>
</dbReference>